<keyword evidence="3 5" id="KW-1133">Transmembrane helix</keyword>
<name>A0A803M3M6_CHEQI</name>
<dbReference type="InterPro" id="IPR037185">
    <property type="entry name" value="EmrE-like"/>
</dbReference>
<evidence type="ECO:0000256" key="4">
    <source>
        <dbReference type="ARBA" id="ARBA00023136"/>
    </source>
</evidence>
<dbReference type="Pfam" id="PF03151">
    <property type="entry name" value="TPT"/>
    <property type="match status" value="1"/>
</dbReference>
<gene>
    <name evidence="7" type="primary">LOC110699216</name>
</gene>
<dbReference type="InterPro" id="IPR050186">
    <property type="entry name" value="TPT_transporter"/>
</dbReference>
<sequence length="306" mass="33587">MKTTSRFFTIGLVTAWYSSNIGVLLLNKYLLSNYGFKYPIFLTMCHMTACSLLSYIAIAWMKMVPMQTIRSRVQFFKIAALSLIFCASVVSGNISLKYLPVSFNQAIGATTPFFTAVFAYLMTFKREAWLTYATLVPVVTGVIIASGSEPSFHLFGFLMCVAATAARALKSVVQGILLSSEGEKLNSMNLLLYMAPIAVVFLLPATLFMEENVVGITLALAREDVKIVWYLLFNSSLAYFVNLTNFLVTKHTSALTLQVLGNAKGAVAVVVSILIFKNPVSITGMLGYSLTVLGVILYSEAKKRSK</sequence>
<evidence type="ECO:0000256" key="2">
    <source>
        <dbReference type="ARBA" id="ARBA00022692"/>
    </source>
</evidence>
<dbReference type="PANTHER" id="PTHR11132">
    <property type="entry name" value="SOLUTE CARRIER FAMILY 35"/>
    <property type="match status" value="1"/>
</dbReference>
<feature type="transmembrane region" description="Helical" evidence="5">
    <location>
        <begin position="73"/>
        <end position="96"/>
    </location>
</feature>
<dbReference type="GO" id="GO:0016020">
    <property type="term" value="C:membrane"/>
    <property type="evidence" value="ECO:0007669"/>
    <property type="project" value="UniProtKB-SubCell"/>
</dbReference>
<comment type="subcellular location">
    <subcellularLocation>
        <location evidence="1">Membrane</location>
        <topology evidence="1">Multi-pass membrane protein</topology>
    </subcellularLocation>
</comment>
<dbReference type="EnsemblPlants" id="AUR62022825-RA">
    <property type="protein sequence ID" value="AUR62022825-RA:cds"/>
    <property type="gene ID" value="AUR62022825"/>
</dbReference>
<feature type="transmembrane region" description="Helical" evidence="5">
    <location>
        <begin position="152"/>
        <end position="169"/>
    </location>
</feature>
<evidence type="ECO:0000313" key="8">
    <source>
        <dbReference type="Proteomes" id="UP000596660"/>
    </source>
</evidence>
<protein>
    <recommendedName>
        <fullName evidence="6">Sugar phosphate transporter domain-containing protein</fullName>
    </recommendedName>
</protein>
<feature type="transmembrane region" description="Helical" evidence="5">
    <location>
        <begin position="7"/>
        <end position="26"/>
    </location>
</feature>
<keyword evidence="2 5" id="KW-0812">Transmembrane</keyword>
<accession>A0A803M3M6</accession>
<feature type="transmembrane region" description="Helical" evidence="5">
    <location>
        <begin position="255"/>
        <end position="276"/>
    </location>
</feature>
<proteinExistence type="predicted"/>
<evidence type="ECO:0000313" key="7">
    <source>
        <dbReference type="EnsemblPlants" id="AUR62022825-RA:cds"/>
    </source>
</evidence>
<dbReference type="SMR" id="A0A803M3M6"/>
<dbReference type="GeneID" id="110699216"/>
<dbReference type="OrthoDB" id="10261634at2759"/>
<evidence type="ECO:0000256" key="3">
    <source>
        <dbReference type="ARBA" id="ARBA00022989"/>
    </source>
</evidence>
<feature type="transmembrane region" description="Helical" evidence="5">
    <location>
        <begin position="190"/>
        <end position="207"/>
    </location>
</feature>
<dbReference type="InterPro" id="IPR004853">
    <property type="entry name" value="Sugar_P_trans_dom"/>
</dbReference>
<dbReference type="Gramene" id="AUR62022825-RA">
    <property type="protein sequence ID" value="AUR62022825-RA:cds"/>
    <property type="gene ID" value="AUR62022825"/>
</dbReference>
<dbReference type="RefSeq" id="XP_021732399.1">
    <property type="nucleotide sequence ID" value="XM_021876707.1"/>
</dbReference>
<reference evidence="7" key="2">
    <citation type="submission" date="2021-03" db="UniProtKB">
        <authorList>
            <consortium name="EnsemblPlants"/>
        </authorList>
    </citation>
    <scope>IDENTIFICATION</scope>
</reference>
<dbReference type="AlphaFoldDB" id="A0A803M3M6"/>
<feature type="transmembrane region" description="Helical" evidence="5">
    <location>
        <begin position="129"/>
        <end position="146"/>
    </location>
</feature>
<dbReference type="OMA" id="MAGLNKW"/>
<evidence type="ECO:0000256" key="1">
    <source>
        <dbReference type="ARBA" id="ARBA00004141"/>
    </source>
</evidence>
<organism evidence="7 8">
    <name type="scientific">Chenopodium quinoa</name>
    <name type="common">Quinoa</name>
    <dbReference type="NCBI Taxonomy" id="63459"/>
    <lineage>
        <taxon>Eukaryota</taxon>
        <taxon>Viridiplantae</taxon>
        <taxon>Streptophyta</taxon>
        <taxon>Embryophyta</taxon>
        <taxon>Tracheophyta</taxon>
        <taxon>Spermatophyta</taxon>
        <taxon>Magnoliopsida</taxon>
        <taxon>eudicotyledons</taxon>
        <taxon>Gunneridae</taxon>
        <taxon>Pentapetalae</taxon>
        <taxon>Caryophyllales</taxon>
        <taxon>Chenopodiaceae</taxon>
        <taxon>Chenopodioideae</taxon>
        <taxon>Atripliceae</taxon>
        <taxon>Chenopodium</taxon>
    </lineage>
</organism>
<dbReference type="SUPFAM" id="SSF103481">
    <property type="entry name" value="Multidrug resistance efflux transporter EmrE"/>
    <property type="match status" value="1"/>
</dbReference>
<evidence type="ECO:0000259" key="6">
    <source>
        <dbReference type="Pfam" id="PF03151"/>
    </source>
</evidence>
<evidence type="ECO:0000256" key="5">
    <source>
        <dbReference type="SAM" id="Phobius"/>
    </source>
</evidence>
<dbReference type="Proteomes" id="UP000596660">
    <property type="component" value="Unplaced"/>
</dbReference>
<keyword evidence="4 5" id="KW-0472">Membrane</keyword>
<dbReference type="KEGG" id="cqi:110699216"/>
<feature type="transmembrane region" description="Helical" evidence="5">
    <location>
        <begin position="102"/>
        <end position="122"/>
    </location>
</feature>
<feature type="transmembrane region" description="Helical" evidence="5">
    <location>
        <begin position="227"/>
        <end position="248"/>
    </location>
</feature>
<feature type="transmembrane region" description="Helical" evidence="5">
    <location>
        <begin position="38"/>
        <end position="61"/>
    </location>
</feature>
<keyword evidence="8" id="KW-1185">Reference proteome</keyword>
<feature type="transmembrane region" description="Helical" evidence="5">
    <location>
        <begin position="282"/>
        <end position="299"/>
    </location>
</feature>
<feature type="domain" description="Sugar phosphate transporter" evidence="6">
    <location>
        <begin position="12"/>
        <end position="299"/>
    </location>
</feature>
<reference evidence="7" key="1">
    <citation type="journal article" date="2017" name="Nature">
        <title>The genome of Chenopodium quinoa.</title>
        <authorList>
            <person name="Jarvis D.E."/>
            <person name="Ho Y.S."/>
            <person name="Lightfoot D.J."/>
            <person name="Schmoeckel S.M."/>
            <person name="Li B."/>
            <person name="Borm T.J.A."/>
            <person name="Ohyanagi H."/>
            <person name="Mineta K."/>
            <person name="Michell C.T."/>
            <person name="Saber N."/>
            <person name="Kharbatia N.M."/>
            <person name="Rupper R.R."/>
            <person name="Sharp A.R."/>
            <person name="Dally N."/>
            <person name="Boughton B.A."/>
            <person name="Woo Y.H."/>
            <person name="Gao G."/>
            <person name="Schijlen E.G.W.M."/>
            <person name="Guo X."/>
            <person name="Momin A.A."/>
            <person name="Negrao S."/>
            <person name="Al-Babili S."/>
            <person name="Gehring C."/>
            <person name="Roessner U."/>
            <person name="Jung C."/>
            <person name="Murphy K."/>
            <person name="Arold S.T."/>
            <person name="Gojobori T."/>
            <person name="van der Linden C.G."/>
            <person name="van Loo E.N."/>
            <person name="Jellen E.N."/>
            <person name="Maughan P.J."/>
            <person name="Tester M."/>
        </authorList>
    </citation>
    <scope>NUCLEOTIDE SEQUENCE [LARGE SCALE GENOMIC DNA]</scope>
    <source>
        <strain evidence="7">cv. PI 614886</strain>
    </source>
</reference>